<proteinExistence type="predicted"/>
<reference evidence="2" key="2">
    <citation type="submission" date="2023-04" db="EMBL/GenBank/DDBJ databases">
        <authorList>
            <person name="Bu L."/>
            <person name="Lu L."/>
            <person name="Laidemitt M.R."/>
            <person name="Zhang S.M."/>
            <person name="Mutuku M."/>
            <person name="Mkoji G."/>
            <person name="Steinauer M."/>
            <person name="Loker E.S."/>
        </authorList>
    </citation>
    <scope>NUCLEOTIDE SEQUENCE</scope>
    <source>
        <strain evidence="2">KasaAsao</strain>
        <tissue evidence="2">Whole Snail</tissue>
    </source>
</reference>
<feature type="coiled-coil region" evidence="1">
    <location>
        <begin position="64"/>
        <end position="109"/>
    </location>
</feature>
<gene>
    <name evidence="2" type="ORF">Bpfe_023769</name>
</gene>
<protein>
    <submittedName>
        <fullName evidence="2">GTPase IMAP family member 7-like isoform X1</fullName>
    </submittedName>
</protein>
<dbReference type="EMBL" id="JASAOG010000160">
    <property type="protein sequence ID" value="KAK0046745.1"/>
    <property type="molecule type" value="Genomic_DNA"/>
</dbReference>
<evidence type="ECO:0000313" key="2">
    <source>
        <dbReference type="EMBL" id="KAK0046745.1"/>
    </source>
</evidence>
<evidence type="ECO:0000313" key="3">
    <source>
        <dbReference type="Proteomes" id="UP001233172"/>
    </source>
</evidence>
<sequence>MKQEIAAVLEDVNIADQGTDALANVKSFVQRFLYQIDDKIENLNDSLNIKEKKKKLEDGSEVESDKDLAKIKSLETEIQILNEKGIKMKEEMSNKIKSLEDDFKEIKQEQTAVRINNCIKLIKSVWDNFGFPRPTEIIIQLINNFRRKQ</sequence>
<dbReference type="AlphaFoldDB" id="A0AAD8F0H0"/>
<evidence type="ECO:0000256" key="1">
    <source>
        <dbReference type="SAM" id="Coils"/>
    </source>
</evidence>
<comment type="caution">
    <text evidence="2">The sequence shown here is derived from an EMBL/GenBank/DDBJ whole genome shotgun (WGS) entry which is preliminary data.</text>
</comment>
<keyword evidence="3" id="KW-1185">Reference proteome</keyword>
<keyword evidence="1" id="KW-0175">Coiled coil</keyword>
<dbReference type="Proteomes" id="UP001233172">
    <property type="component" value="Unassembled WGS sequence"/>
</dbReference>
<accession>A0AAD8F0H0</accession>
<organism evidence="2 3">
    <name type="scientific">Biomphalaria pfeifferi</name>
    <name type="common">Bloodfluke planorb</name>
    <name type="synonym">Freshwater snail</name>
    <dbReference type="NCBI Taxonomy" id="112525"/>
    <lineage>
        <taxon>Eukaryota</taxon>
        <taxon>Metazoa</taxon>
        <taxon>Spiralia</taxon>
        <taxon>Lophotrochozoa</taxon>
        <taxon>Mollusca</taxon>
        <taxon>Gastropoda</taxon>
        <taxon>Heterobranchia</taxon>
        <taxon>Euthyneura</taxon>
        <taxon>Panpulmonata</taxon>
        <taxon>Hygrophila</taxon>
        <taxon>Lymnaeoidea</taxon>
        <taxon>Planorbidae</taxon>
        <taxon>Biomphalaria</taxon>
    </lineage>
</organism>
<name>A0AAD8F0H0_BIOPF</name>
<reference evidence="2" key="1">
    <citation type="journal article" date="2023" name="PLoS Negl. Trop. Dis.">
        <title>A genome sequence for Biomphalaria pfeifferi, the major vector snail for the human-infecting parasite Schistosoma mansoni.</title>
        <authorList>
            <person name="Bu L."/>
            <person name="Lu L."/>
            <person name="Laidemitt M.R."/>
            <person name="Zhang S.M."/>
            <person name="Mutuku M."/>
            <person name="Mkoji G."/>
            <person name="Steinauer M."/>
            <person name="Loker E.S."/>
        </authorList>
    </citation>
    <scope>NUCLEOTIDE SEQUENCE</scope>
    <source>
        <strain evidence="2">KasaAsao</strain>
    </source>
</reference>